<protein>
    <recommendedName>
        <fullName evidence="1">Programmed cell death protein 2 C-terminal domain-containing protein</fullName>
    </recommendedName>
</protein>
<evidence type="ECO:0000259" key="1">
    <source>
        <dbReference type="Pfam" id="PF04194"/>
    </source>
</evidence>
<dbReference type="Pfam" id="PF04194">
    <property type="entry name" value="PDCD2_C"/>
    <property type="match status" value="1"/>
</dbReference>
<name>A0A7J7IFZ9_9RHOD</name>
<dbReference type="PANTHER" id="PTHR12298:SF4">
    <property type="entry name" value="PROGRAMMED CELL DEATH PROTEIN 2"/>
    <property type="match status" value="1"/>
</dbReference>
<dbReference type="EMBL" id="VWRR01000012">
    <property type="protein sequence ID" value="KAF6001993.1"/>
    <property type="molecule type" value="Genomic_DNA"/>
</dbReference>
<dbReference type="PANTHER" id="PTHR12298">
    <property type="entry name" value="PCDC2 PROGRAMMED CELL DEATH PROTEIN 2 -RELATED"/>
    <property type="match status" value="1"/>
</dbReference>
<accession>A0A7J7IFZ9</accession>
<keyword evidence="3" id="KW-1185">Reference proteome</keyword>
<gene>
    <name evidence="2" type="ORF">F1559_002863</name>
</gene>
<sequence>MDEDNEPSVLLGFVLDSVYEKDQPQSKVFTPFESRAGGSPAWLVPVRSPPPEPPHCLSCQRLLSFLLQVYAPRERNPAAFHRVLYVFVCAWCVGRTPTPAGAVRVYRVQLAQENPWYPLQLNDLDSLRRDYASVHSIDTMNVALAPASKTAASEAAANSVEELTTSNALRLALKPEQVCRDASLLNETKQGESSSSFRGCMTAFPTMEIVVDVEEGSDLERNSVQSDGAAVDGESVERLESRPLLGVKETALEGHAANAASEWVSLIESVERDQRACLPHLMDTFAFEQALGSRRDQVLRYLPLWDTVQVGMSKDLKRLAESLDQYIVWYGLRHRLASALVPPCPYCGGPRFFEFQVMPQLIYYLCRESETADVESNSAESLVVSAARDDDPRLVLDFGTIVVWTCPRDCLAPEADVTQTVSGSPFHPYLEEFAYAQPALNET</sequence>
<dbReference type="InterPro" id="IPR007320">
    <property type="entry name" value="PDCD2_C"/>
</dbReference>
<dbReference type="Proteomes" id="UP000530660">
    <property type="component" value="Unassembled WGS sequence"/>
</dbReference>
<organism evidence="2 3">
    <name type="scientific">Cyanidiococcus yangmingshanensis</name>
    <dbReference type="NCBI Taxonomy" id="2690220"/>
    <lineage>
        <taxon>Eukaryota</taxon>
        <taxon>Rhodophyta</taxon>
        <taxon>Bangiophyceae</taxon>
        <taxon>Cyanidiales</taxon>
        <taxon>Cyanidiaceae</taxon>
        <taxon>Cyanidiococcus</taxon>
    </lineage>
</organism>
<evidence type="ECO:0000313" key="3">
    <source>
        <dbReference type="Proteomes" id="UP000530660"/>
    </source>
</evidence>
<dbReference type="AlphaFoldDB" id="A0A7J7IFZ9"/>
<evidence type="ECO:0000313" key="2">
    <source>
        <dbReference type="EMBL" id="KAF6001993.1"/>
    </source>
</evidence>
<feature type="domain" description="Programmed cell death protein 2 C-terminal" evidence="1">
    <location>
        <begin position="286"/>
        <end position="417"/>
    </location>
</feature>
<dbReference type="GO" id="GO:0005737">
    <property type="term" value="C:cytoplasm"/>
    <property type="evidence" value="ECO:0007669"/>
    <property type="project" value="InterPro"/>
</dbReference>
<dbReference type="OrthoDB" id="443682at2759"/>
<reference evidence="2 3" key="1">
    <citation type="journal article" date="2020" name="J. Phycol.">
        <title>Comparative genome analysis reveals Cyanidiococcus gen. nov., a new extremophilic red algal genus sister to Cyanidioschyzon (Cyanidioschyzonaceae, Rhodophyta).</title>
        <authorList>
            <person name="Liu S.-L."/>
            <person name="Chiang Y.-R."/>
            <person name="Yoon H.S."/>
            <person name="Fu H.-Y."/>
        </authorList>
    </citation>
    <scope>NUCLEOTIDE SEQUENCE [LARGE SCALE GENOMIC DNA]</scope>
    <source>
        <strain evidence="2 3">THAL066</strain>
    </source>
</reference>
<proteinExistence type="predicted"/>
<comment type="caution">
    <text evidence="2">The sequence shown here is derived from an EMBL/GenBank/DDBJ whole genome shotgun (WGS) entry which is preliminary data.</text>
</comment>